<dbReference type="InterPro" id="IPR017850">
    <property type="entry name" value="Alkaline_phosphatase_core_sf"/>
</dbReference>
<proteinExistence type="predicted"/>
<organism evidence="1 2">
    <name type="scientific">Corynebacterium glutamicum</name>
    <name type="common">Brevibacterium saccharolyticum</name>
    <dbReference type="NCBI Taxonomy" id="1718"/>
    <lineage>
        <taxon>Bacteria</taxon>
        <taxon>Bacillati</taxon>
        <taxon>Actinomycetota</taxon>
        <taxon>Actinomycetes</taxon>
        <taxon>Mycobacteriales</taxon>
        <taxon>Corynebacteriaceae</taxon>
        <taxon>Corynebacterium</taxon>
    </lineage>
</organism>
<evidence type="ECO:0000313" key="1">
    <source>
        <dbReference type="EMBL" id="OKX79319.1"/>
    </source>
</evidence>
<evidence type="ECO:0000313" key="2">
    <source>
        <dbReference type="Proteomes" id="UP000186091"/>
    </source>
</evidence>
<comment type="caution">
    <text evidence="1">The sequence shown here is derived from an EMBL/GenBank/DDBJ whole genome shotgun (WGS) entry which is preliminary data.</text>
</comment>
<reference evidence="1 2" key="1">
    <citation type="submission" date="2015-12" db="EMBL/GenBank/DDBJ databases">
        <title>Genome sequence of Corynebacterium AS 1.542.</title>
        <authorList>
            <person name="Yang J."/>
            <person name="Yang S."/>
        </authorList>
    </citation>
    <scope>NUCLEOTIDE SEQUENCE [LARGE SCALE GENOMIC DNA]</scope>
    <source>
        <strain evidence="1 2">AS 1.542</strain>
    </source>
</reference>
<protein>
    <submittedName>
        <fullName evidence="1">Uncharacterized protein</fullName>
    </submittedName>
</protein>
<accession>A0AB36IAD3</accession>
<dbReference type="Gene3D" id="3.40.720.10">
    <property type="entry name" value="Alkaline Phosphatase, subunit A"/>
    <property type="match status" value="1"/>
</dbReference>
<dbReference type="Proteomes" id="UP000186091">
    <property type="component" value="Unassembled WGS sequence"/>
</dbReference>
<gene>
    <name evidence="1" type="ORF">AUP69_11345</name>
</gene>
<sequence>MLLLGLYGARWDIIVEDVVGEFLKETAQQAVFRTMVMEPPTLSGPGSPPILTGSTTEEHDVTDNSLVGKQVVELPGFSCKSFLSGPIHAYFYHSKLVCISGSPWFRPNYSSSDGTAIRWTSSRHRA</sequence>
<dbReference type="EMBL" id="LOQT01000024">
    <property type="protein sequence ID" value="OKX79319.1"/>
    <property type="molecule type" value="Genomic_DNA"/>
</dbReference>
<name>A0AB36IAD3_CORGT</name>
<dbReference type="AlphaFoldDB" id="A0AB36IAD3"/>